<keyword evidence="3" id="KW-1003">Cell membrane</keyword>
<dbReference type="FunFam" id="3.40.710.10:FF:000024">
    <property type="entry name" value="Penicillin-binding protein 2"/>
    <property type="match status" value="1"/>
</dbReference>
<keyword evidence="13" id="KW-0961">Cell wall biogenesis/degradation</keyword>
<keyword evidence="9" id="KW-0133">Cell shape</keyword>
<keyword evidence="11 14" id="KW-1133">Transmembrane helix</keyword>
<feature type="transmembrane region" description="Helical" evidence="14">
    <location>
        <begin position="12"/>
        <end position="31"/>
    </location>
</feature>
<dbReference type="InterPro" id="IPR050515">
    <property type="entry name" value="Beta-lactam/transpept"/>
</dbReference>
<dbReference type="GO" id="GO:0009252">
    <property type="term" value="P:peptidoglycan biosynthetic process"/>
    <property type="evidence" value="ECO:0007669"/>
    <property type="project" value="UniProtKB-KW"/>
</dbReference>
<dbReference type="GO" id="GO:0005886">
    <property type="term" value="C:plasma membrane"/>
    <property type="evidence" value="ECO:0007669"/>
    <property type="project" value="UniProtKB-SubCell"/>
</dbReference>
<dbReference type="EC" id="3.4.16.4" evidence="17"/>
<dbReference type="Gene3D" id="3.90.1310.10">
    <property type="entry name" value="Penicillin-binding protein 2a (Domain 2)"/>
    <property type="match status" value="1"/>
</dbReference>
<keyword evidence="8 17" id="KW-0378">Hydrolase</keyword>
<protein>
    <submittedName>
        <fullName evidence="17">Penicillin-binding protein 2</fullName>
        <ecNumber evidence="17">3.4.16.4</ecNumber>
    </submittedName>
</protein>
<evidence type="ECO:0000256" key="3">
    <source>
        <dbReference type="ARBA" id="ARBA00022475"/>
    </source>
</evidence>
<sequence>MIHNNRKYVIRLTFILIAAIYLIKLFAIQVMNEDYEAKANSNIIDREIRYPFRGLIYDRNGKLVVYNAPVYNLEVIPKDVKLEDTLAFCNVFGITKEEFIEKIDKAKKYSYVKPSIFIKQISNTTFATVQDYLVDFPGFRIQPRTNRAYTYRNLANALGYIGEVSPYKLKQDTANFYRQGDYIGILGIESKYEDQLRGKRGVKYKMVNVRGVEKGSYKDGTFDTLSIPGENLQSTIDITLQEYAETLMTGKRGSIVALEPKTGEILTFVSAPTFDPNLLSGRNYGKNYAELASDTTKPLFNRPLMGAFPPGSIFKTVQALIALQEGVITPQTRIRCDRHIIACHGPHSNEDLQGAIEVSCNPYFHNVYRRLLNQGASDNTFVDTEIGLEKWRKHVMSFGMGHPLGVDLPNERGGYVPAPSLYDKIYGDNRWKFSTIYSNAIGQGELQIVPLQMANLAAIIANRGYYITPHLIKSIGEDGQPLAEYREKNYTTVDEKHFDVVVDAMYDVVEHGTGSHRAKLKGIEVCGKTGTVQNSQGEDHSVFIAFAPKDDPKIALAVYVENAGQGARAAAGISGLLIEKYLKGCTERSQIEDYILKGDFIY</sequence>
<feature type="domain" description="Penicillin-binding protein transpeptidase" evidence="15">
    <location>
        <begin position="253"/>
        <end position="571"/>
    </location>
</feature>
<keyword evidence="4" id="KW-0997">Cell inner membrane</keyword>
<dbReference type="PANTHER" id="PTHR30627">
    <property type="entry name" value="PEPTIDOGLYCAN D,D-TRANSPEPTIDASE"/>
    <property type="match status" value="1"/>
</dbReference>
<proteinExistence type="predicted"/>
<evidence type="ECO:0000256" key="1">
    <source>
        <dbReference type="ARBA" id="ARBA00004167"/>
    </source>
</evidence>
<keyword evidence="12 14" id="KW-0472">Membrane</keyword>
<dbReference type="InterPro" id="IPR012338">
    <property type="entry name" value="Beta-lactam/transpept-like"/>
</dbReference>
<dbReference type="SUPFAM" id="SSF56519">
    <property type="entry name" value="Penicillin binding protein dimerisation domain"/>
    <property type="match status" value="1"/>
</dbReference>
<dbReference type="Pfam" id="PF00905">
    <property type="entry name" value="Transpeptidase"/>
    <property type="match status" value="1"/>
</dbReference>
<dbReference type="Gene3D" id="3.30.1390.30">
    <property type="entry name" value="Penicillin-binding protein 2a, domain 3"/>
    <property type="match status" value="1"/>
</dbReference>
<accession>A0AA49JJY3</accession>
<keyword evidence="6" id="KW-0645">Protease</keyword>
<dbReference type="AlphaFoldDB" id="A0AA49JJY3"/>
<evidence type="ECO:0000256" key="6">
    <source>
        <dbReference type="ARBA" id="ARBA00022670"/>
    </source>
</evidence>
<evidence type="ECO:0000256" key="2">
    <source>
        <dbReference type="ARBA" id="ARBA00004236"/>
    </source>
</evidence>
<evidence type="ECO:0000256" key="10">
    <source>
        <dbReference type="ARBA" id="ARBA00022984"/>
    </source>
</evidence>
<organism evidence="17">
    <name type="scientific">Roseihalotalea indica</name>
    <dbReference type="NCBI Taxonomy" id="2867963"/>
    <lineage>
        <taxon>Bacteria</taxon>
        <taxon>Pseudomonadati</taxon>
        <taxon>Bacteroidota</taxon>
        <taxon>Cytophagia</taxon>
        <taxon>Cytophagales</taxon>
        <taxon>Catalimonadaceae</taxon>
        <taxon>Roseihalotalea</taxon>
    </lineage>
</organism>
<dbReference type="EMBL" id="CP120682">
    <property type="protein sequence ID" value="WKN40013.1"/>
    <property type="molecule type" value="Genomic_DNA"/>
</dbReference>
<evidence type="ECO:0000256" key="13">
    <source>
        <dbReference type="ARBA" id="ARBA00023316"/>
    </source>
</evidence>
<evidence type="ECO:0000256" key="12">
    <source>
        <dbReference type="ARBA" id="ARBA00023136"/>
    </source>
</evidence>
<evidence type="ECO:0000256" key="5">
    <source>
        <dbReference type="ARBA" id="ARBA00022645"/>
    </source>
</evidence>
<dbReference type="GO" id="GO:0006508">
    <property type="term" value="P:proteolysis"/>
    <property type="evidence" value="ECO:0007669"/>
    <property type="project" value="UniProtKB-KW"/>
</dbReference>
<dbReference type="Gene3D" id="3.40.710.10">
    <property type="entry name" value="DD-peptidase/beta-lactamase superfamily"/>
    <property type="match status" value="1"/>
</dbReference>
<evidence type="ECO:0000256" key="4">
    <source>
        <dbReference type="ARBA" id="ARBA00022519"/>
    </source>
</evidence>
<name>A0AA49JJY3_9BACT</name>
<dbReference type="GO" id="GO:0009002">
    <property type="term" value="F:serine-type D-Ala-D-Ala carboxypeptidase activity"/>
    <property type="evidence" value="ECO:0007669"/>
    <property type="project" value="UniProtKB-EC"/>
</dbReference>
<dbReference type="GO" id="GO:0071972">
    <property type="term" value="F:peptidoglycan L,D-transpeptidase activity"/>
    <property type="evidence" value="ECO:0007669"/>
    <property type="project" value="TreeGrafter"/>
</dbReference>
<dbReference type="GO" id="GO:0008658">
    <property type="term" value="F:penicillin binding"/>
    <property type="evidence" value="ECO:0007669"/>
    <property type="project" value="InterPro"/>
</dbReference>
<dbReference type="SUPFAM" id="SSF56601">
    <property type="entry name" value="beta-lactamase/transpeptidase-like"/>
    <property type="match status" value="1"/>
</dbReference>
<evidence type="ECO:0000256" key="14">
    <source>
        <dbReference type="SAM" id="Phobius"/>
    </source>
</evidence>
<evidence type="ECO:0000256" key="8">
    <source>
        <dbReference type="ARBA" id="ARBA00022801"/>
    </source>
</evidence>
<dbReference type="InterPro" id="IPR017790">
    <property type="entry name" value="Penicillin-binding_protein_2"/>
</dbReference>
<evidence type="ECO:0000259" key="15">
    <source>
        <dbReference type="Pfam" id="PF00905"/>
    </source>
</evidence>
<gene>
    <name evidence="17" type="primary">mrdA</name>
    <name evidence="17" type="ORF">K4G66_15070</name>
</gene>
<keyword evidence="7 14" id="KW-0812">Transmembrane</keyword>
<dbReference type="InterPro" id="IPR036138">
    <property type="entry name" value="PBP_dimer_sf"/>
</dbReference>
<dbReference type="PANTHER" id="PTHR30627:SF2">
    <property type="entry name" value="PEPTIDOGLYCAN D,D-TRANSPEPTIDASE MRDA"/>
    <property type="match status" value="1"/>
</dbReference>
<keyword evidence="10" id="KW-0573">Peptidoglycan synthesis</keyword>
<evidence type="ECO:0000313" key="17">
    <source>
        <dbReference type="EMBL" id="WKN40013.1"/>
    </source>
</evidence>
<evidence type="ECO:0000256" key="9">
    <source>
        <dbReference type="ARBA" id="ARBA00022960"/>
    </source>
</evidence>
<reference evidence="17" key="2">
    <citation type="journal article" date="2024" name="Antonie Van Leeuwenhoek">
        <title>Roseihalotalea indica gen. nov., sp. nov., a halophilic Bacteroidetes from mesopelagic Southwest Indian Ocean with higher carbohydrate metabolic potential.</title>
        <authorList>
            <person name="Chen B."/>
            <person name="Zhang M."/>
            <person name="Lin D."/>
            <person name="Ye J."/>
            <person name="Tang K."/>
        </authorList>
    </citation>
    <scope>NUCLEOTIDE SEQUENCE</scope>
    <source>
        <strain evidence="17">TK19036</strain>
    </source>
</reference>
<evidence type="ECO:0000259" key="16">
    <source>
        <dbReference type="Pfam" id="PF03717"/>
    </source>
</evidence>
<reference evidence="17" key="1">
    <citation type="journal article" date="2023" name="Comput. Struct. Biotechnol. J.">
        <title>Discovery of a novel marine Bacteroidetes with a rich repertoire of carbohydrate-active enzymes.</title>
        <authorList>
            <person name="Chen B."/>
            <person name="Liu G."/>
            <person name="Chen Q."/>
            <person name="Wang H."/>
            <person name="Liu L."/>
            <person name="Tang K."/>
        </authorList>
    </citation>
    <scope>NUCLEOTIDE SEQUENCE</scope>
    <source>
        <strain evidence="17">TK19036</strain>
    </source>
</reference>
<dbReference type="Pfam" id="PF03717">
    <property type="entry name" value="PBP_dimer"/>
    <property type="match status" value="1"/>
</dbReference>
<keyword evidence="5 17" id="KW-0121">Carboxypeptidase</keyword>
<evidence type="ECO:0000256" key="11">
    <source>
        <dbReference type="ARBA" id="ARBA00022989"/>
    </source>
</evidence>
<dbReference type="InterPro" id="IPR005311">
    <property type="entry name" value="PBP_dimer"/>
</dbReference>
<comment type="subcellular location">
    <subcellularLocation>
        <location evidence="2">Cell membrane</location>
    </subcellularLocation>
    <subcellularLocation>
        <location evidence="1">Membrane</location>
        <topology evidence="1">Single-pass membrane protein</topology>
    </subcellularLocation>
</comment>
<dbReference type="GO" id="GO:0008360">
    <property type="term" value="P:regulation of cell shape"/>
    <property type="evidence" value="ECO:0007669"/>
    <property type="project" value="UniProtKB-KW"/>
</dbReference>
<dbReference type="NCBIfam" id="TIGR03423">
    <property type="entry name" value="pbp2_mrdA"/>
    <property type="match status" value="1"/>
</dbReference>
<feature type="domain" description="Penicillin-binding protein dimerisation" evidence="16">
    <location>
        <begin position="50"/>
        <end position="212"/>
    </location>
</feature>
<dbReference type="InterPro" id="IPR001460">
    <property type="entry name" value="PCN-bd_Tpept"/>
</dbReference>
<evidence type="ECO:0000256" key="7">
    <source>
        <dbReference type="ARBA" id="ARBA00022692"/>
    </source>
</evidence>
<dbReference type="GO" id="GO:0071555">
    <property type="term" value="P:cell wall organization"/>
    <property type="evidence" value="ECO:0007669"/>
    <property type="project" value="UniProtKB-KW"/>
</dbReference>